<accession>A0A2I1G1Z8</accession>
<dbReference type="SUPFAM" id="SSF53448">
    <property type="entry name" value="Nucleotide-diphospho-sugar transferases"/>
    <property type="match status" value="1"/>
</dbReference>
<dbReference type="Pfam" id="PF03142">
    <property type="entry name" value="Chitin_synth_2"/>
    <property type="match status" value="1"/>
</dbReference>
<evidence type="ECO:0000256" key="5">
    <source>
        <dbReference type="ARBA" id="ARBA00022679"/>
    </source>
</evidence>
<dbReference type="Pfam" id="PF00173">
    <property type="entry name" value="Cyt-b5"/>
    <property type="match status" value="1"/>
</dbReference>
<dbReference type="OrthoDB" id="370884at2759"/>
<reference evidence="21 22" key="1">
    <citation type="submission" date="2015-10" db="EMBL/GenBank/DDBJ databases">
        <title>Genome analyses suggest a sexual origin of heterokaryosis in a supposedly ancient asexual fungus.</title>
        <authorList>
            <person name="Ropars J."/>
            <person name="Sedzielewska K."/>
            <person name="Noel J."/>
            <person name="Charron P."/>
            <person name="Farinelli L."/>
            <person name="Marton T."/>
            <person name="Kruger M."/>
            <person name="Pelin A."/>
            <person name="Brachmann A."/>
            <person name="Corradi N."/>
        </authorList>
    </citation>
    <scope>NUCLEOTIDE SEQUENCE [LARGE SCALE GENOMIC DNA]</scope>
    <source>
        <strain evidence="21 22">A4</strain>
    </source>
</reference>
<dbReference type="PRINTS" id="PR00193">
    <property type="entry name" value="MYOSINHEAVY"/>
</dbReference>
<feature type="transmembrane region" description="Helical" evidence="17">
    <location>
        <begin position="1624"/>
        <end position="1648"/>
    </location>
</feature>
<feature type="transmembrane region" description="Helical" evidence="17">
    <location>
        <begin position="912"/>
        <end position="932"/>
    </location>
</feature>
<name>A0A2I1G1Z8_9GLOM</name>
<feature type="transmembrane region" description="Helical" evidence="17">
    <location>
        <begin position="1234"/>
        <end position="1253"/>
    </location>
</feature>
<sequence length="1944" mass="219813">MGKTKKNQGSEQSGTSSSVDDKVDLIQLLSNTTTPTEDDIVSTLQARFKHDLPYTRLSSSSLVVVNPNKNLGYMSDASAKEYADQWYKDTSGNKSALQPHIYELAAKVYMHMRRTAEDQSVIFSGVTGSGKTATQGHLLQQLLLLSTHTKKESKIANQIQNAQIILEAFGNSKTQQNINASRFGKYLELQFNERGRIVGAKTLTYCFDKARITEIPLDERTYHVFYYLLAGATPEEKSQFHLLEPHQYNYLAQSKCYKIPDVDDSIQMDDLRASLKILGFKSRTIGQIFQILSAILLLGNVEFVSYGKAKDEAATVRNHNILDLVAQYLGVPAFKLEQTLTYKTKCIGKELCTVFLNAEAAVEQRDALARALYSILFTWIVEHINSKLIQSDEPPNFIGLLDQPGYQNFTKNSFEQFCLNFATEETQNFVLQQIFDDSVGINNEIIQDGISLPNITTMDNNGCVELLRGNKSDNARNSSSSSGSTKVIRGGLISVLDSECAKVQSGEGASDDSKLLSTLKNTFSNHHSFVSNPKTSSKSGAFGINHFAGSVTYTVDQFIDKNLDNLGPDFINLFNETNNSFIRKLFNGPALAIESHPKNENTVVKAQLPTKPMRSPSMKRKKSNAGGLSSNKEGDKVPESEKDQNNLKNKQVTTVTIQLYSTLNQLTDTLKETRMWNVFQIRPNDANEPDSFDSKRVKSQVRSFLIRDIIIRKRIEYTSQYTFEDFLTRYEMILASLNLDPSRNPRQKVEAFATISGWGENQIAMGNKYVYLSYSIWKGLEDSLRAAEKEERSKTKQLKDDDSLVSGPAQRGFNTASVTSSADRLLPKSGTANYSSSETGYFEDSQSYVESEDEYSKTGGAQFAEDEEGSMWGSEWGGKNSEGQSPTRNRDVEANNEKEEIEEIPTTKTRIWWVRFVWLCTWWIPSFLLSWIGKMKRPDVRMAWREKFTLCLIIFFLSAFIIFYIIFFGNLICPNKDKAYKPEQVATHQGDDDFWVSVRGKVYDISKFHKTDHSRNPAFTAGLTDMQPYGGQDVTYMIPIPLGEPDVCGSLINNPALIFVDYSRNTTGQVQGANLLVHQSGVRALLKNSATLTNPRWYWDNFLVAMKANNGLKADVVYSRKEVADQADQGRKWGIINNKIYDLTLYFATAGYNQQYPDRPQNPGVQNFRYFDDAIETFFDKQPGGDYSDKFNGKALDEFLDPVKKQLSFQCLENVFYVGKIDFRDSFQCQFNNYLLLVAACVMCSVILVKFLAALQLGAKRKPEDHDKFVICQVPCYTEGEDSLKRTMDSLAALTYDDKRKLLFLIADGMIVGSGNDRPTPKIVLDILGVDPKVDPEPLAFKSVGEGMQQLNYGKVYSGLYEYEGHVVPYIVVVKVGKQETERSRPGNRGKRDSQIILMGFLNKVHFDLEMTPLELEIYHQMTNVIGVNPSFYEYVLMVDADTEVMPDSLNRMISCMLHDGRIIGICGETTLINEEGSWTTMIQVYEYYISHHLAKAFESLFGSVTCLPGCFCMYRIRTPTKNSPLIISSAVIEEYSENHVDTLHKKNLLSLGEDRYLTTLMMKHFPQYKMTFTPDALCKTAAPDRWAVLLSQRRRWINSTIHNLMELMFLPEMCGFCCFSMRFVVFIDLFGTLILPSTVVYIIYLIWAVATNRQDLPTIALIMLAAVYGLQAIIFILKRQWQHVGWMIIYLLAFPLFSFFIPVYSFWHFDDFSWGNTRVVLGEKGKKQIITSADEEKFDEKMIPRKKWADYEQELWEVNTAESHESGFSKRSGASGQSYKSKGSGRYNDNGSQYGGSQYGGGGSVYGGSQYGGADYYRDTNLSAPADRRPRSRSPVPRYPSSESNRMSRAFSNSGDDIRNSPLLARDLEYNPPSRPISSYSTDGGPTDEEVLAEIRQILQTANLMSITKKQVREQLTTVFNMDMTSRKEFINNSIELILQGKL</sequence>
<feature type="transmembrane region" description="Helical" evidence="17">
    <location>
        <begin position="952"/>
        <end position="972"/>
    </location>
</feature>
<evidence type="ECO:0000259" key="18">
    <source>
        <dbReference type="PROSITE" id="PS50255"/>
    </source>
</evidence>
<comment type="caution">
    <text evidence="21">The sequence shown here is derived from an EMBL/GenBank/DDBJ whole genome shotgun (WGS) entry which is preliminary data.</text>
</comment>
<dbReference type="GO" id="GO:0003774">
    <property type="term" value="F:cytoskeletal motor activity"/>
    <property type="evidence" value="ECO:0007669"/>
    <property type="project" value="UniProtKB-UniRule"/>
</dbReference>
<dbReference type="SUPFAM" id="SSF109715">
    <property type="entry name" value="DEK C-terminal domain"/>
    <property type="match status" value="1"/>
</dbReference>
<evidence type="ECO:0000256" key="7">
    <source>
        <dbReference type="ARBA" id="ARBA00022741"/>
    </source>
</evidence>
<feature type="region of interest" description="Disordered" evidence="16">
    <location>
        <begin position="1818"/>
        <end position="1887"/>
    </location>
</feature>
<organism evidence="21 22">
    <name type="scientific">Rhizophagus irregularis</name>
    <dbReference type="NCBI Taxonomy" id="588596"/>
    <lineage>
        <taxon>Eukaryota</taxon>
        <taxon>Fungi</taxon>
        <taxon>Fungi incertae sedis</taxon>
        <taxon>Mucoromycota</taxon>
        <taxon>Glomeromycotina</taxon>
        <taxon>Glomeromycetes</taxon>
        <taxon>Glomerales</taxon>
        <taxon>Glomeraceae</taxon>
        <taxon>Rhizophagus</taxon>
    </lineage>
</organism>
<dbReference type="SUPFAM" id="SSF55856">
    <property type="entry name" value="Cytochrome b5-like heme/steroid binding domain"/>
    <property type="match status" value="1"/>
</dbReference>
<feature type="domain" description="DEK-C" evidence="20">
    <location>
        <begin position="1886"/>
        <end position="1941"/>
    </location>
</feature>
<dbReference type="EC" id="2.4.1.16" evidence="2"/>
<feature type="transmembrane region" description="Helical" evidence="17">
    <location>
        <begin position="1685"/>
        <end position="1708"/>
    </location>
</feature>
<dbReference type="GO" id="GO:0003779">
    <property type="term" value="F:actin binding"/>
    <property type="evidence" value="ECO:0007669"/>
    <property type="project" value="UniProtKB-KW"/>
</dbReference>
<dbReference type="CDD" id="cd14879">
    <property type="entry name" value="MYSc_Myo17"/>
    <property type="match status" value="1"/>
</dbReference>
<evidence type="ECO:0000313" key="22">
    <source>
        <dbReference type="Proteomes" id="UP000234323"/>
    </source>
</evidence>
<dbReference type="InterPro" id="IPR027417">
    <property type="entry name" value="P-loop_NTPase"/>
</dbReference>
<dbReference type="FunFam" id="1.10.10.820:FF:000001">
    <property type="entry name" value="Myosin heavy chain"/>
    <property type="match status" value="1"/>
</dbReference>
<keyword evidence="5" id="KW-0808">Transferase</keyword>
<evidence type="ECO:0000256" key="4">
    <source>
        <dbReference type="ARBA" id="ARBA00022676"/>
    </source>
</evidence>
<keyword evidence="8 15" id="KW-0067">ATP-binding</keyword>
<feature type="region of interest" description="Disordered" evidence="16">
    <location>
        <begin position="1767"/>
        <end position="1796"/>
    </location>
</feature>
<keyword evidence="3" id="KW-1003">Cell membrane</keyword>
<feature type="compositionally biased region" description="Polar residues" evidence="16">
    <location>
        <begin position="1773"/>
        <end position="1782"/>
    </location>
</feature>
<evidence type="ECO:0000256" key="10">
    <source>
        <dbReference type="ARBA" id="ARBA00023123"/>
    </source>
</evidence>
<evidence type="ECO:0000256" key="8">
    <source>
        <dbReference type="ARBA" id="ARBA00022840"/>
    </source>
</evidence>
<feature type="compositionally biased region" description="Polar residues" evidence="16">
    <location>
        <begin position="1844"/>
        <end position="1856"/>
    </location>
</feature>
<dbReference type="GO" id="GO:0016459">
    <property type="term" value="C:myosin complex"/>
    <property type="evidence" value="ECO:0007669"/>
    <property type="project" value="UniProtKB-KW"/>
</dbReference>
<feature type="transmembrane region" description="Helical" evidence="17">
    <location>
        <begin position="1660"/>
        <end position="1678"/>
    </location>
</feature>
<evidence type="ECO:0000259" key="19">
    <source>
        <dbReference type="PROSITE" id="PS51456"/>
    </source>
</evidence>
<keyword evidence="9 17" id="KW-1133">Transmembrane helix</keyword>
<dbReference type="Pfam" id="PF00063">
    <property type="entry name" value="Myosin_head"/>
    <property type="match status" value="1"/>
</dbReference>
<keyword evidence="10 15" id="KW-0518">Myosin</keyword>
<dbReference type="GO" id="GO:0005886">
    <property type="term" value="C:plasma membrane"/>
    <property type="evidence" value="ECO:0007669"/>
    <property type="project" value="UniProtKB-SubCell"/>
</dbReference>
<dbReference type="InterPro" id="IPR029044">
    <property type="entry name" value="Nucleotide-diphossugar_trans"/>
</dbReference>
<dbReference type="GO" id="GO:0004100">
    <property type="term" value="F:chitin synthase activity"/>
    <property type="evidence" value="ECO:0007669"/>
    <property type="project" value="UniProtKB-EC"/>
</dbReference>
<comment type="subcellular location">
    <subcellularLocation>
        <location evidence="1">Cell membrane</location>
        <topology evidence="1">Multi-pass membrane protein</topology>
    </subcellularLocation>
</comment>
<keyword evidence="6 17" id="KW-0812">Transmembrane</keyword>
<dbReference type="Pfam" id="PF08766">
    <property type="entry name" value="DEK_C"/>
    <property type="match status" value="1"/>
</dbReference>
<dbReference type="EMBL" id="LLXI01000111">
    <property type="protein sequence ID" value="PKY40662.1"/>
    <property type="molecule type" value="Genomic_DNA"/>
</dbReference>
<proteinExistence type="inferred from homology"/>
<feature type="compositionally biased region" description="Basic and acidic residues" evidence="16">
    <location>
        <begin position="632"/>
        <end position="645"/>
    </location>
</feature>
<feature type="binding site" evidence="15">
    <location>
        <begin position="125"/>
        <end position="132"/>
    </location>
    <ligand>
        <name>ATP</name>
        <dbReference type="ChEBI" id="CHEBI:30616"/>
    </ligand>
</feature>
<dbReference type="PROSITE" id="PS51998">
    <property type="entry name" value="DEK_C"/>
    <property type="match status" value="1"/>
</dbReference>
<dbReference type="GO" id="GO:0005524">
    <property type="term" value="F:ATP binding"/>
    <property type="evidence" value="ECO:0007669"/>
    <property type="project" value="UniProtKB-UniRule"/>
</dbReference>
<dbReference type="PROSITE" id="PS50255">
    <property type="entry name" value="CYTOCHROME_B5_2"/>
    <property type="match status" value="1"/>
</dbReference>
<dbReference type="VEuPathDB" id="FungiDB:RhiirA1_411705"/>
<protein>
    <recommendedName>
        <fullName evidence="2">chitin synthase</fullName>
        <ecNumber evidence="2">2.4.1.16</ecNumber>
    </recommendedName>
</protein>
<evidence type="ECO:0000256" key="15">
    <source>
        <dbReference type="PROSITE-ProRule" id="PRU00782"/>
    </source>
</evidence>
<keyword evidence="11 17" id="KW-0472">Membrane</keyword>
<dbReference type="SMART" id="SM00242">
    <property type="entry name" value="MYSc"/>
    <property type="match status" value="1"/>
</dbReference>
<gene>
    <name evidence="21" type="ORF">RhiirA4_394992</name>
</gene>
<feature type="compositionally biased region" description="Low complexity" evidence="16">
    <location>
        <begin position="1834"/>
        <end position="1843"/>
    </location>
</feature>
<comment type="similarity">
    <text evidence="15">Belongs to the TRAFAC class myosin-kinesin ATPase superfamily. Myosin family.</text>
</comment>
<dbReference type="Gene3D" id="1.20.58.530">
    <property type="match status" value="1"/>
</dbReference>
<dbReference type="SMART" id="SM01117">
    <property type="entry name" value="Cyt-b5"/>
    <property type="match status" value="2"/>
</dbReference>
<evidence type="ECO:0000256" key="16">
    <source>
        <dbReference type="SAM" id="MobiDB-lite"/>
    </source>
</evidence>
<feature type="compositionally biased region" description="Polar residues" evidence="16">
    <location>
        <begin position="812"/>
        <end position="822"/>
    </location>
</feature>
<dbReference type="InterPro" id="IPR001199">
    <property type="entry name" value="Cyt_B5-like_heme/steroid-bd"/>
</dbReference>
<dbReference type="InterPro" id="IPR001609">
    <property type="entry name" value="Myosin_head_motor_dom-like"/>
</dbReference>
<feature type="region of interest" description="Disordered" evidence="16">
    <location>
        <begin position="597"/>
        <end position="648"/>
    </location>
</feature>
<evidence type="ECO:0000256" key="12">
    <source>
        <dbReference type="ARBA" id="ARBA00023175"/>
    </source>
</evidence>
<feature type="region of interest" description="Disordered" evidence="16">
    <location>
        <begin position="791"/>
        <end position="848"/>
    </location>
</feature>
<evidence type="ECO:0000256" key="17">
    <source>
        <dbReference type="SAM" id="Phobius"/>
    </source>
</evidence>
<dbReference type="CDD" id="cd04190">
    <property type="entry name" value="Chitin_synth_C"/>
    <property type="match status" value="1"/>
</dbReference>
<dbReference type="Gene3D" id="1.20.120.720">
    <property type="entry name" value="Myosin VI head, motor domain, U50 subdomain"/>
    <property type="match status" value="1"/>
</dbReference>
<evidence type="ECO:0000256" key="6">
    <source>
        <dbReference type="ARBA" id="ARBA00022692"/>
    </source>
</evidence>
<keyword evidence="4" id="KW-0328">Glycosyltransferase</keyword>
<evidence type="ECO:0000256" key="1">
    <source>
        <dbReference type="ARBA" id="ARBA00004651"/>
    </source>
</evidence>
<dbReference type="PANTHER" id="PTHR22914">
    <property type="entry name" value="CHITIN SYNTHASE"/>
    <property type="match status" value="1"/>
</dbReference>
<dbReference type="Gene3D" id="3.40.850.10">
    <property type="entry name" value="Kinesin motor domain"/>
    <property type="match status" value="1"/>
</dbReference>
<keyword evidence="13" id="KW-0325">Glycoprotein</keyword>
<dbReference type="Gene3D" id="1.10.10.820">
    <property type="match status" value="1"/>
</dbReference>
<keyword evidence="14 15" id="KW-0009">Actin-binding</keyword>
<evidence type="ECO:0000256" key="13">
    <source>
        <dbReference type="ARBA" id="ARBA00023180"/>
    </source>
</evidence>
<dbReference type="SUPFAM" id="SSF52540">
    <property type="entry name" value="P-loop containing nucleoside triphosphate hydrolases"/>
    <property type="match status" value="1"/>
</dbReference>
<dbReference type="PROSITE" id="PS51456">
    <property type="entry name" value="MYOSIN_MOTOR"/>
    <property type="match status" value="1"/>
</dbReference>
<dbReference type="InterPro" id="IPR036037">
    <property type="entry name" value="MYSc_Myo17"/>
</dbReference>
<dbReference type="Gene3D" id="3.10.120.10">
    <property type="entry name" value="Cytochrome b5-like heme/steroid binding domain"/>
    <property type="match status" value="2"/>
</dbReference>
<dbReference type="InterPro" id="IPR004835">
    <property type="entry name" value="Chitin_synth"/>
</dbReference>
<feature type="domain" description="Myosin motor" evidence="19">
    <location>
        <begin position="24"/>
        <end position="785"/>
    </location>
</feature>
<dbReference type="InterPro" id="IPR036961">
    <property type="entry name" value="Kinesin_motor_dom_sf"/>
</dbReference>
<dbReference type="VEuPathDB" id="FungiDB:RhiirFUN_013204"/>
<evidence type="ECO:0000259" key="20">
    <source>
        <dbReference type="PROSITE" id="PS51998"/>
    </source>
</evidence>
<keyword evidence="22" id="KW-1185">Reference proteome</keyword>
<dbReference type="InterPro" id="IPR036400">
    <property type="entry name" value="Cyt_B5-like_heme/steroid_sf"/>
</dbReference>
<feature type="compositionally biased region" description="Basic and acidic residues" evidence="16">
    <location>
        <begin position="888"/>
        <end position="898"/>
    </location>
</feature>
<dbReference type="Proteomes" id="UP000234323">
    <property type="component" value="Unassembled WGS sequence"/>
</dbReference>
<dbReference type="Gene3D" id="1.10.10.60">
    <property type="entry name" value="Homeodomain-like"/>
    <property type="match status" value="1"/>
</dbReference>
<evidence type="ECO:0000256" key="11">
    <source>
        <dbReference type="ARBA" id="ARBA00023136"/>
    </source>
</evidence>
<evidence type="ECO:0000256" key="14">
    <source>
        <dbReference type="ARBA" id="ARBA00023203"/>
    </source>
</evidence>
<dbReference type="GO" id="GO:0030428">
    <property type="term" value="C:cell septum"/>
    <property type="evidence" value="ECO:0007669"/>
    <property type="project" value="TreeGrafter"/>
</dbReference>
<dbReference type="GO" id="GO:0031505">
    <property type="term" value="P:fungal-type cell wall organization"/>
    <property type="evidence" value="ECO:0007669"/>
    <property type="project" value="TreeGrafter"/>
</dbReference>
<feature type="compositionally biased region" description="Polar residues" evidence="16">
    <location>
        <begin position="830"/>
        <end position="848"/>
    </location>
</feature>
<keyword evidence="7 15" id="KW-0547">Nucleotide-binding</keyword>
<dbReference type="PANTHER" id="PTHR22914:SF13">
    <property type="entry name" value="CHITIN SYNTHASE"/>
    <property type="match status" value="1"/>
</dbReference>
<feature type="compositionally biased region" description="Basic and acidic residues" evidence="16">
    <location>
        <begin position="791"/>
        <end position="802"/>
    </location>
</feature>
<evidence type="ECO:0000256" key="2">
    <source>
        <dbReference type="ARBA" id="ARBA00012543"/>
    </source>
</evidence>
<evidence type="ECO:0000256" key="9">
    <source>
        <dbReference type="ARBA" id="ARBA00022989"/>
    </source>
</evidence>
<dbReference type="VEuPathDB" id="FungiDB:FUN_016456"/>
<keyword evidence="12 15" id="KW-0505">Motor protein</keyword>
<feature type="domain" description="Cytochrome b5 heme-binding" evidence="18">
    <location>
        <begin position="977"/>
        <end position="1035"/>
    </location>
</feature>
<feature type="region of interest" description="Disordered" evidence="16">
    <location>
        <begin position="866"/>
        <end position="900"/>
    </location>
</feature>
<dbReference type="GO" id="GO:0006031">
    <property type="term" value="P:chitin biosynthetic process"/>
    <property type="evidence" value="ECO:0007669"/>
    <property type="project" value="TreeGrafter"/>
</dbReference>
<evidence type="ECO:0000256" key="3">
    <source>
        <dbReference type="ARBA" id="ARBA00022475"/>
    </source>
</evidence>
<dbReference type="InterPro" id="IPR014876">
    <property type="entry name" value="DEK_C"/>
</dbReference>
<feature type="region of interest" description="Actin-binding" evidence="15">
    <location>
        <begin position="663"/>
        <end position="685"/>
    </location>
</feature>
<evidence type="ECO:0000313" key="21">
    <source>
        <dbReference type="EMBL" id="PKY40662.1"/>
    </source>
</evidence>